<protein>
    <submittedName>
        <fullName evidence="1">Uncharacterized protein</fullName>
    </submittedName>
</protein>
<keyword evidence="2" id="KW-1185">Reference proteome</keyword>
<comment type="caution">
    <text evidence="1">The sequence shown here is derived from an EMBL/GenBank/DDBJ whole genome shotgun (WGS) entry which is preliminary data.</text>
</comment>
<sequence>MLFRNRRVARVLACFLLLETLGNIALPTVSWAMSGPSQPEFSAYQSAGGTDMVNLSTGDMSYSIPVLDVPGPERSVSLPLSYQAGIQLEQEASWVGLGWSLNPGAINRTVNGYADDAMGEPVQTSFYKKIADGDEHWVIWGIWRDKNNSIDGRGGSVDLLGIASINWGKDGIGGDIIGIGYQPGQGIGVNPVRMALAVASIASAGSAVATAEATSAFSVAAGGSFGGQVAAKVGISGIISNAIGAGVGIGISSLGLGRQGGVAGFNNEPTQQEYSDWAEQWWRVFYNNRTTENAYGSLYFGKMSQQVLSGTDPAPGSRAPEFGCSRDCASSGYFSYETAADIHQFGDMKYGDYYASSLRPVSIAHDNFQVQGEGVSGGMRPYRLDVGSVAYPKLGRSECTKHKKYMVVPFQDNYKVGFRYENDLSNTYNYHKNDPNNGNSGTGLEMNAASNAVIISDPRLSNPTERIEPTRKGLTEVSAAVRKLVHGKHVVWYSNAEIQAMATLPFQGYTNGFVNFEQPIATNKFAKLIKDTFRYGLPPNGIGAFAVTAEDGTTYHYSLPMYEYKTYSEGNEVRVTMGEAGKSIKIEGMPSDNNPHGGYATTWLLTAVTSSDYIDRNNSGTVDEGDWGGWVKYSYGKFSSHYKWRQPYIGTSYSDEVTPIDYEGFTEGYKETYYLNSISTRTHTALFVKSIREDARGHFSNTWTQPNNYNQVSHLGIDERMPASSLRLDEIVLLDNATLKRLQTVNGISVPNDANTIPALSNNTNNNATANSCNCGDDMTQVLDAQDINADVRIKEYLEANAIKRVRFNYTYELCVGTPNSFQYQPTFGWSLPPMTEAQASEGRGGKLTLKSLSFFGPAINRVPTKIIPDFKFGYDNEAYTVAETNPAYGKEKWDGFGMYNPAGAHNTTSHKPSASGYGAPWSLTRITSPLGGVVEIAYERDTYAHVSEFSTVKFEFSNRDCSTLLTVSAASMAGLAGDLTHYLKKGDKIKVTGAAYYTSYCEELVEYPSGPQIENVPRPCNDEYKDREVTIQEVTGNTIELIPEDAPVPGEKPNATCSDIEASGVGVSALVAVNRPGGDIRVASVTTRDENKNAYQVRYKYTREGDLLPGVNSSGVLAKEPSFLQKTEYPFEQNFDYPSTPVIYGRVTVLRGQFRNNDESDIEQREVYAFFTPSSTMLTTQLREGYGTLPKGSRELKGKSVEFYDNNVKIKTGLIGRPKSVAVYNKAGHQELSTDFGYANEVANTEGVAKQGHYTEGVLTNELLDLHFYRINRTTKEYVPSVMVSSRSTRNGISIENNNVLYDFYTGQVLETSSKNALGTTIHSRTVPAYTIAAYASMGPKGNDAANSHMLMQQAASYVYSEVAGGPAYNPLNPFDPRTTHMLSAQVKTWKNTWSNYPGTDANGAPMDEAGPHQPMWREESSYAWQAPVLNPDGSYRDFVAFNWAGTPDSRWLKGFQTLRYDHFSHPLEGQDMNGLYATTKMGYNQSQAIASASNAKYQELAYSGAEDLVTGSNPAYFGGGVAVGGTQVNTVAHSGTFSNQLNSNQSGFVYRAHVGTDLTAGKTYRVSVWVHKNNAQAAQLYASANGTVAAQATVASAQTKKAGDWYRLVLTGTVVAGQQMEFGCKNTGGGSVYFDDFRFCPLTSTMTSQVFDPRPNKVTYTLDNENLYTRYQYDPAGKLYRVYKETFDRADDVATGAKLVKEYAYNYARNGQYPISVNFATNPAGGSASPSNMSQVVAGEDTKFSFTATNCTYTLNSSFIVDGDGISRTGSYTLPDGTKLTLAGTQLMATNVMGAHTVTLSYQQNTFPPAGTVISNCLEYEVGCLSGQAEEYIADGCGGKTNVKIITNHALCQPKPGCEPYRPARAARKAAAKAEKKTQLTAPLSRAVEAAQK</sequence>
<name>A0A2M9BNR0_9BACT</name>
<accession>A0A2M9BNR0</accession>
<dbReference type="PROSITE" id="PS00018">
    <property type="entry name" value="EF_HAND_1"/>
    <property type="match status" value="1"/>
</dbReference>
<dbReference type="InterPro" id="IPR018247">
    <property type="entry name" value="EF_Hand_1_Ca_BS"/>
</dbReference>
<gene>
    <name evidence="1" type="ORF">CLV45_0995</name>
</gene>
<organism evidence="1 2">
    <name type="scientific">Hymenobacter chitinivorans DSM 11115</name>
    <dbReference type="NCBI Taxonomy" id="1121954"/>
    <lineage>
        <taxon>Bacteria</taxon>
        <taxon>Pseudomonadati</taxon>
        <taxon>Bacteroidota</taxon>
        <taxon>Cytophagia</taxon>
        <taxon>Cytophagales</taxon>
        <taxon>Hymenobacteraceae</taxon>
        <taxon>Hymenobacter</taxon>
    </lineage>
</organism>
<evidence type="ECO:0000313" key="1">
    <source>
        <dbReference type="EMBL" id="PJJ59576.1"/>
    </source>
</evidence>
<reference evidence="1 2" key="1">
    <citation type="submission" date="2017-11" db="EMBL/GenBank/DDBJ databases">
        <title>Genomic Encyclopedia of Archaeal and Bacterial Type Strains, Phase II (KMG-II): From Individual Species to Whole Genera.</title>
        <authorList>
            <person name="Goeker M."/>
        </authorList>
    </citation>
    <scope>NUCLEOTIDE SEQUENCE [LARGE SCALE GENOMIC DNA]</scope>
    <source>
        <strain evidence="1 2">DSM 11115</strain>
    </source>
</reference>
<proteinExistence type="predicted"/>
<dbReference type="Gene3D" id="2.60.120.260">
    <property type="entry name" value="Galactose-binding domain-like"/>
    <property type="match status" value="1"/>
</dbReference>
<dbReference type="EMBL" id="PGFA01000001">
    <property type="protein sequence ID" value="PJJ59576.1"/>
    <property type="molecule type" value="Genomic_DNA"/>
</dbReference>
<dbReference type="Proteomes" id="UP000228535">
    <property type="component" value="Unassembled WGS sequence"/>
</dbReference>
<evidence type="ECO:0000313" key="2">
    <source>
        <dbReference type="Proteomes" id="UP000228535"/>
    </source>
</evidence>